<dbReference type="Proteomes" id="UP000635565">
    <property type="component" value="Unassembled WGS sequence"/>
</dbReference>
<organism evidence="1 2">
    <name type="scientific">Dictyobacter formicarum</name>
    <dbReference type="NCBI Taxonomy" id="2778368"/>
    <lineage>
        <taxon>Bacteria</taxon>
        <taxon>Bacillati</taxon>
        <taxon>Chloroflexota</taxon>
        <taxon>Ktedonobacteria</taxon>
        <taxon>Ktedonobacterales</taxon>
        <taxon>Dictyobacteraceae</taxon>
        <taxon>Dictyobacter</taxon>
    </lineage>
</organism>
<comment type="caution">
    <text evidence="1">The sequence shown here is derived from an EMBL/GenBank/DDBJ whole genome shotgun (WGS) entry which is preliminary data.</text>
</comment>
<gene>
    <name evidence="1" type="ORF">KSZ_04750</name>
</gene>
<accession>A0ABQ3V916</accession>
<dbReference type="EMBL" id="BNJJ01000002">
    <property type="protein sequence ID" value="GHO82469.1"/>
    <property type="molecule type" value="Genomic_DNA"/>
</dbReference>
<protein>
    <submittedName>
        <fullName evidence="1">Uncharacterized protein</fullName>
    </submittedName>
</protein>
<sequence>MSGIFFHFRIPQFPSTLPVQQSKPLFLIPCFSISLEEVTTRFPGSVYFIFQSIAIHGPTI</sequence>
<name>A0ABQ3V916_9CHLR</name>
<reference evidence="1 2" key="1">
    <citation type="journal article" date="2021" name="Int. J. Syst. Evol. Microbiol.">
        <title>Reticulibacter mediterranei gen. nov., sp. nov., within the new family Reticulibacteraceae fam. nov., and Ktedonospora formicarum gen. nov., sp. nov., Ktedonobacter robiniae sp. nov., Dictyobacter formicarum sp. nov. and Dictyobacter arantiisoli sp. nov., belonging to the class Ktedonobacteria.</title>
        <authorList>
            <person name="Yabe S."/>
            <person name="Zheng Y."/>
            <person name="Wang C.M."/>
            <person name="Sakai Y."/>
            <person name="Abe K."/>
            <person name="Yokota A."/>
            <person name="Donadio S."/>
            <person name="Cavaletti L."/>
            <person name="Monciardini P."/>
        </authorList>
    </citation>
    <scope>NUCLEOTIDE SEQUENCE [LARGE SCALE GENOMIC DNA]</scope>
    <source>
        <strain evidence="1 2">SOSP1-9</strain>
    </source>
</reference>
<keyword evidence="2" id="KW-1185">Reference proteome</keyword>
<proteinExistence type="predicted"/>
<evidence type="ECO:0000313" key="2">
    <source>
        <dbReference type="Proteomes" id="UP000635565"/>
    </source>
</evidence>
<evidence type="ECO:0000313" key="1">
    <source>
        <dbReference type="EMBL" id="GHO82469.1"/>
    </source>
</evidence>